<dbReference type="Proteomes" id="UP001497535">
    <property type="component" value="Unassembled WGS sequence"/>
</dbReference>
<reference evidence="1" key="1">
    <citation type="submission" date="2023-11" db="EMBL/GenBank/DDBJ databases">
        <authorList>
            <person name="Poullet M."/>
        </authorList>
    </citation>
    <scope>NUCLEOTIDE SEQUENCE</scope>
    <source>
        <strain evidence="1">E1834</strain>
    </source>
</reference>
<comment type="caution">
    <text evidence="1">The sequence shown here is derived from an EMBL/GenBank/DDBJ whole genome shotgun (WGS) entry which is preliminary data.</text>
</comment>
<keyword evidence="2" id="KW-1185">Reference proteome</keyword>
<accession>A0ACB1ACJ5</accession>
<evidence type="ECO:0000313" key="1">
    <source>
        <dbReference type="EMBL" id="CAK5087833.1"/>
    </source>
</evidence>
<name>A0ACB1ACJ5_MELEN</name>
<gene>
    <name evidence="1" type="ORF">MENTE1834_LOCUS35454</name>
</gene>
<evidence type="ECO:0000313" key="2">
    <source>
        <dbReference type="Proteomes" id="UP001497535"/>
    </source>
</evidence>
<proteinExistence type="predicted"/>
<organism evidence="1 2">
    <name type="scientific">Meloidogyne enterolobii</name>
    <name type="common">Root-knot nematode worm</name>
    <name type="synonym">Meloidogyne mayaguensis</name>
    <dbReference type="NCBI Taxonomy" id="390850"/>
    <lineage>
        <taxon>Eukaryota</taxon>
        <taxon>Metazoa</taxon>
        <taxon>Ecdysozoa</taxon>
        <taxon>Nematoda</taxon>
        <taxon>Chromadorea</taxon>
        <taxon>Rhabditida</taxon>
        <taxon>Tylenchina</taxon>
        <taxon>Tylenchomorpha</taxon>
        <taxon>Tylenchoidea</taxon>
        <taxon>Meloidogynidae</taxon>
        <taxon>Meloidogyninae</taxon>
        <taxon>Meloidogyne</taxon>
    </lineage>
</organism>
<protein>
    <submittedName>
        <fullName evidence="1">Uncharacterized protein</fullName>
    </submittedName>
</protein>
<sequence length="470" mass="50582">MCGIRFEHPFGLASAPPTTTGAMCRRAFEQGWSFVLTKTFGLDKDLVTNVSPRIVRGTTSGPIYGPGQGSFLNIELISEKTAEYWLECIRELKKDFPTKIVIASIMASFDKDDWTELAVRSEAAGADALELNLSCPHGMGERGMGLACGQDTEMVKQISQWVRSAVKVILICSNNPVKYPKKIPFFPKMTPNITDIRKIAIAAKEGGADGVTATNTVSGLMGLRSDSSAWPSVGRNKLTTYGGVSGNAIRPIALRAVSAIANELPGFPILAAGGIDSAESGLQFLNAGASVLQVCSAVQNQDFTLVQDYCSGLRTLLYLQGISALSDWDGQSPPVEKHQKGKPLLLKNADMIGTALDKVGAYNDLDNSQQVVAVIDDDLCINCGKCYMTCNDSGYQAITFDRDSHLAHVNEENCTGCTLCHSVCPIPDCIKMVPKQIPHRINRGIPPLPLGTKPSEIKVLKGERVLLSTN</sequence>
<dbReference type="EMBL" id="CAVMJV010000067">
    <property type="protein sequence ID" value="CAK5087833.1"/>
    <property type="molecule type" value="Genomic_DNA"/>
</dbReference>